<gene>
    <name evidence="4" type="ORF">UFOPK1493_03600</name>
</gene>
<keyword evidence="2" id="KW-0520">NAD</keyword>
<dbReference type="Pfam" id="PF02826">
    <property type="entry name" value="2-Hacid_dh_C"/>
    <property type="match status" value="1"/>
</dbReference>
<dbReference type="InterPro" id="IPR050223">
    <property type="entry name" value="D-isomer_2-hydroxyacid_DH"/>
</dbReference>
<accession>A0A6J6FL12</accession>
<evidence type="ECO:0000256" key="1">
    <source>
        <dbReference type="ARBA" id="ARBA00023002"/>
    </source>
</evidence>
<evidence type="ECO:0000259" key="3">
    <source>
        <dbReference type="Pfam" id="PF02826"/>
    </source>
</evidence>
<dbReference type="Gene3D" id="3.40.50.720">
    <property type="entry name" value="NAD(P)-binding Rossmann-like Domain"/>
    <property type="match status" value="2"/>
</dbReference>
<dbReference type="PANTHER" id="PTHR10996">
    <property type="entry name" value="2-HYDROXYACID DEHYDROGENASE-RELATED"/>
    <property type="match status" value="1"/>
</dbReference>
<evidence type="ECO:0000313" key="4">
    <source>
        <dbReference type="EMBL" id="CAB4588389.1"/>
    </source>
</evidence>
<dbReference type="GO" id="GO:0030267">
    <property type="term" value="F:glyoxylate reductase (NADPH) activity"/>
    <property type="evidence" value="ECO:0007669"/>
    <property type="project" value="TreeGrafter"/>
</dbReference>
<protein>
    <submittedName>
        <fullName evidence="4">Unannotated protein</fullName>
    </submittedName>
</protein>
<feature type="domain" description="D-isomer specific 2-hydroxyacid dehydrogenase NAD-binding" evidence="3">
    <location>
        <begin position="84"/>
        <end position="251"/>
    </location>
</feature>
<keyword evidence="1" id="KW-0560">Oxidoreductase</keyword>
<dbReference type="PANTHER" id="PTHR10996:SF178">
    <property type="entry name" value="2-HYDROXYACID DEHYDROGENASE YGL185C-RELATED"/>
    <property type="match status" value="1"/>
</dbReference>
<evidence type="ECO:0000256" key="2">
    <source>
        <dbReference type="ARBA" id="ARBA00023027"/>
    </source>
</evidence>
<sequence length="288" mass="30962">MADAIVAGGGHVVPLEQAEGLVWSAPHEPLLLERVIEEHPHLAWVQLPFAGVENYVHLVDDDREWTCGKGVYAQPVAEMALALALAGMRGLGTYARATSWGSEQGTNLYGANVTILGGGGITEALIPLLVPFDCRITVVRNRVQEMDGVDEVVEADRYIDALVGADLVVVALALTPDTEGMLSRNEFEMMEPHAWVVNVARGRHIVTDDLVWALTTGAIGGAGLDVTDPEPLPPGHPLWSLPNCIVTPHAGSTWSMSQPLLSERITTNVKRFGQGEELLGAVDPDLQY</sequence>
<dbReference type="InterPro" id="IPR006140">
    <property type="entry name" value="D-isomer_DH_NAD-bd"/>
</dbReference>
<dbReference type="GO" id="GO:0051287">
    <property type="term" value="F:NAD binding"/>
    <property type="evidence" value="ECO:0007669"/>
    <property type="project" value="InterPro"/>
</dbReference>
<dbReference type="InterPro" id="IPR036291">
    <property type="entry name" value="NAD(P)-bd_dom_sf"/>
</dbReference>
<organism evidence="4">
    <name type="scientific">freshwater metagenome</name>
    <dbReference type="NCBI Taxonomy" id="449393"/>
    <lineage>
        <taxon>unclassified sequences</taxon>
        <taxon>metagenomes</taxon>
        <taxon>ecological metagenomes</taxon>
    </lineage>
</organism>
<proteinExistence type="predicted"/>
<reference evidence="4" key="1">
    <citation type="submission" date="2020-05" db="EMBL/GenBank/DDBJ databases">
        <authorList>
            <person name="Chiriac C."/>
            <person name="Salcher M."/>
            <person name="Ghai R."/>
            <person name="Kavagutti S V."/>
        </authorList>
    </citation>
    <scope>NUCLEOTIDE SEQUENCE</scope>
</reference>
<dbReference type="EMBL" id="CAEZSR010000211">
    <property type="protein sequence ID" value="CAB4588389.1"/>
    <property type="molecule type" value="Genomic_DNA"/>
</dbReference>
<dbReference type="SUPFAM" id="SSF51735">
    <property type="entry name" value="NAD(P)-binding Rossmann-fold domains"/>
    <property type="match status" value="1"/>
</dbReference>
<dbReference type="AlphaFoldDB" id="A0A6J6FL12"/>
<dbReference type="GO" id="GO:0005829">
    <property type="term" value="C:cytosol"/>
    <property type="evidence" value="ECO:0007669"/>
    <property type="project" value="TreeGrafter"/>
</dbReference>
<name>A0A6J6FL12_9ZZZZ</name>
<dbReference type="GO" id="GO:0016618">
    <property type="term" value="F:hydroxypyruvate reductase [NAD(P)H] activity"/>
    <property type="evidence" value="ECO:0007669"/>
    <property type="project" value="TreeGrafter"/>
</dbReference>